<feature type="transmembrane region" description="Helical" evidence="1">
    <location>
        <begin position="101"/>
        <end position="123"/>
    </location>
</feature>
<keyword evidence="1" id="KW-1133">Transmembrane helix</keyword>
<name>A0ABP5F4K3_9ACTN</name>
<dbReference type="Pfam" id="PF14087">
    <property type="entry name" value="DUF4267"/>
    <property type="match status" value="1"/>
</dbReference>
<reference evidence="3" key="1">
    <citation type="journal article" date="2019" name="Int. J. Syst. Evol. Microbiol.">
        <title>The Global Catalogue of Microorganisms (GCM) 10K type strain sequencing project: providing services to taxonomists for standard genome sequencing and annotation.</title>
        <authorList>
            <consortium name="The Broad Institute Genomics Platform"/>
            <consortium name="The Broad Institute Genome Sequencing Center for Infectious Disease"/>
            <person name="Wu L."/>
            <person name="Ma J."/>
        </authorList>
    </citation>
    <scope>NUCLEOTIDE SEQUENCE [LARGE SCALE GENOMIC DNA]</scope>
    <source>
        <strain evidence="3">JCM 16014</strain>
    </source>
</reference>
<sequence>MLTAIASTLAVLLDLLIIFIGARFFAVPIAAAAAYGVPVREDGDSRPYLTIKGLRDITSGLIGLALLAFSGTHAEAWFMLAVAVTPFGDTFVVLRNGGSKAAAFGIHFATAVVVVISAALLFAA</sequence>
<organism evidence="2 3">
    <name type="scientific">Catenulispora yoronensis</name>
    <dbReference type="NCBI Taxonomy" id="450799"/>
    <lineage>
        <taxon>Bacteria</taxon>
        <taxon>Bacillati</taxon>
        <taxon>Actinomycetota</taxon>
        <taxon>Actinomycetes</taxon>
        <taxon>Catenulisporales</taxon>
        <taxon>Catenulisporaceae</taxon>
        <taxon>Catenulispora</taxon>
    </lineage>
</organism>
<evidence type="ECO:0000313" key="3">
    <source>
        <dbReference type="Proteomes" id="UP001500751"/>
    </source>
</evidence>
<keyword evidence="1" id="KW-0812">Transmembrane</keyword>
<keyword evidence="1" id="KW-0472">Membrane</keyword>
<gene>
    <name evidence="2" type="ORF">GCM10009839_06620</name>
</gene>
<dbReference type="InterPro" id="IPR025363">
    <property type="entry name" value="DUF4267"/>
</dbReference>
<dbReference type="RefSeq" id="WP_344663966.1">
    <property type="nucleotide sequence ID" value="NZ_BAAAQN010000003.1"/>
</dbReference>
<keyword evidence="3" id="KW-1185">Reference proteome</keyword>
<dbReference type="Proteomes" id="UP001500751">
    <property type="component" value="Unassembled WGS sequence"/>
</dbReference>
<evidence type="ECO:0000313" key="2">
    <source>
        <dbReference type="EMBL" id="GAA2014383.1"/>
    </source>
</evidence>
<dbReference type="EMBL" id="BAAAQN010000003">
    <property type="protein sequence ID" value="GAA2014383.1"/>
    <property type="molecule type" value="Genomic_DNA"/>
</dbReference>
<protein>
    <submittedName>
        <fullName evidence="2">DUF4267 domain-containing protein</fullName>
    </submittedName>
</protein>
<accession>A0ABP5F4K3</accession>
<comment type="caution">
    <text evidence="2">The sequence shown here is derived from an EMBL/GenBank/DDBJ whole genome shotgun (WGS) entry which is preliminary data.</text>
</comment>
<proteinExistence type="predicted"/>
<evidence type="ECO:0000256" key="1">
    <source>
        <dbReference type="SAM" id="Phobius"/>
    </source>
</evidence>